<keyword evidence="2" id="KW-0489">Methyltransferase</keyword>
<dbReference type="GO" id="GO:0008757">
    <property type="term" value="F:S-adenosylmethionine-dependent methyltransferase activity"/>
    <property type="evidence" value="ECO:0007669"/>
    <property type="project" value="InterPro"/>
</dbReference>
<feature type="domain" description="Methyltransferase type 11" evidence="1">
    <location>
        <begin position="2"/>
        <end position="43"/>
    </location>
</feature>
<dbReference type="Proteomes" id="UP000553632">
    <property type="component" value="Unassembled WGS sequence"/>
</dbReference>
<dbReference type="Gene3D" id="3.40.50.150">
    <property type="entry name" value="Vaccinia Virus protein VP39"/>
    <property type="match status" value="1"/>
</dbReference>
<evidence type="ECO:0000313" key="3">
    <source>
        <dbReference type="Proteomes" id="UP000553632"/>
    </source>
</evidence>
<name>A0A7J6UJA4_PEROL</name>
<keyword evidence="2" id="KW-0808">Transferase</keyword>
<proteinExistence type="predicted"/>
<feature type="non-terminal residue" evidence="2">
    <location>
        <position position="1"/>
    </location>
</feature>
<sequence>EIPFPDNSFDGVIISDVLEHLLDLRAALSEIHRVLKPGGVLVFDTISRTLKSYALLWLISQELLQIMYEDAHDWRLFITPEEVTRLLEETGFLLEHGWTGMDFKDVPLGILRYVANGMTEKSVVFGGGFVEVPDDFSMIYAGAASKARSR</sequence>
<dbReference type="EMBL" id="JABANO010002714">
    <property type="protein sequence ID" value="KAF4757380.1"/>
    <property type="molecule type" value="Genomic_DNA"/>
</dbReference>
<evidence type="ECO:0000259" key="1">
    <source>
        <dbReference type="Pfam" id="PF08241"/>
    </source>
</evidence>
<dbReference type="PANTHER" id="PTHR43591">
    <property type="entry name" value="METHYLTRANSFERASE"/>
    <property type="match status" value="1"/>
</dbReference>
<organism evidence="2 3">
    <name type="scientific">Perkinsus olseni</name>
    <name type="common">Perkinsus atlanticus</name>
    <dbReference type="NCBI Taxonomy" id="32597"/>
    <lineage>
        <taxon>Eukaryota</taxon>
        <taxon>Sar</taxon>
        <taxon>Alveolata</taxon>
        <taxon>Perkinsozoa</taxon>
        <taxon>Perkinsea</taxon>
        <taxon>Perkinsida</taxon>
        <taxon>Perkinsidae</taxon>
        <taxon>Perkinsus</taxon>
    </lineage>
</organism>
<dbReference type="InterPro" id="IPR029063">
    <property type="entry name" value="SAM-dependent_MTases_sf"/>
</dbReference>
<accession>A0A7J6UJA4</accession>
<evidence type="ECO:0000313" key="2">
    <source>
        <dbReference type="EMBL" id="KAF4757380.1"/>
    </source>
</evidence>
<dbReference type="AlphaFoldDB" id="A0A7J6UJA4"/>
<dbReference type="CDD" id="cd02440">
    <property type="entry name" value="AdoMet_MTases"/>
    <property type="match status" value="1"/>
</dbReference>
<dbReference type="InterPro" id="IPR013216">
    <property type="entry name" value="Methyltransf_11"/>
</dbReference>
<gene>
    <name evidence="2" type="primary">COQ3_1</name>
    <name evidence="2" type="ORF">FOZ63_006359</name>
</gene>
<dbReference type="SUPFAM" id="SSF53335">
    <property type="entry name" value="S-adenosyl-L-methionine-dependent methyltransferases"/>
    <property type="match status" value="1"/>
</dbReference>
<keyword evidence="3" id="KW-1185">Reference proteome</keyword>
<comment type="caution">
    <text evidence="2">The sequence shown here is derived from an EMBL/GenBank/DDBJ whole genome shotgun (WGS) entry which is preliminary data.</text>
</comment>
<protein>
    <submittedName>
        <fullName evidence="2">Hexaprenyldihydroxybenzoate methyltransferase, mitochondrial</fullName>
    </submittedName>
</protein>
<dbReference type="Pfam" id="PF08241">
    <property type="entry name" value="Methyltransf_11"/>
    <property type="match status" value="1"/>
</dbReference>
<reference evidence="2 3" key="1">
    <citation type="submission" date="2020-04" db="EMBL/GenBank/DDBJ databases">
        <title>Perkinsus olseni comparative genomics.</title>
        <authorList>
            <person name="Bogema D.R."/>
        </authorList>
    </citation>
    <scope>NUCLEOTIDE SEQUENCE [LARGE SCALE GENOMIC DNA]</scope>
    <source>
        <strain evidence="2 3">ATCC PRA-207</strain>
    </source>
</reference>
<dbReference type="GO" id="GO:0032259">
    <property type="term" value="P:methylation"/>
    <property type="evidence" value="ECO:0007669"/>
    <property type="project" value="UniProtKB-KW"/>
</dbReference>